<gene>
    <name evidence="1" type="ORF">HEK616_07950</name>
</gene>
<protein>
    <submittedName>
        <fullName evidence="1">Uncharacterized protein</fullName>
    </submittedName>
</protein>
<evidence type="ECO:0000313" key="2">
    <source>
        <dbReference type="Proteomes" id="UP001059597"/>
    </source>
</evidence>
<dbReference type="EMBL" id="AP026073">
    <property type="protein sequence ID" value="BDM67308.1"/>
    <property type="molecule type" value="Genomic_DNA"/>
</dbReference>
<proteinExistence type="predicted"/>
<accession>A0ABN6QQU0</accession>
<dbReference type="Proteomes" id="UP001059597">
    <property type="component" value="Chromosome"/>
</dbReference>
<keyword evidence="2" id="KW-1185">Reference proteome</keyword>
<sequence>MTSPGSRGEDYPRRDLDAQVESTFEEQSAIVRFTSNPVILASLGSAPFAGGIASLLSDNARKRQEIRYRNFLIDFAKYVDARWDDLQRHIDEDFVSSEEFVTVMAEGLEEAGRTADETKLRYLRDYIINSAMLDRPDIKWRDVFKSYLGQLSGTHLVCLQHVFDRQQQVSETDRMGQVRSDDVPISINQFSSRNPGVDETLARLCFGDLANTGLLVDWRSLGNRDGVFQEEYCITGSGLHFMWFMEGKWRMLRD</sequence>
<reference evidence="1" key="1">
    <citation type="submission" date="2022-06" db="EMBL/GenBank/DDBJ databases">
        <title>Complete genome sequence of Streptomyces nigrescens HEK616.</title>
        <authorList>
            <person name="Asamizu S."/>
            <person name="Onaka H."/>
        </authorList>
    </citation>
    <scope>NUCLEOTIDE SEQUENCE</scope>
    <source>
        <strain evidence="1">HEK616</strain>
    </source>
</reference>
<name>A0ABN6QQU0_STRNI</name>
<evidence type="ECO:0000313" key="1">
    <source>
        <dbReference type="EMBL" id="BDM67308.1"/>
    </source>
</evidence>
<organism evidence="1 2">
    <name type="scientific">Streptomyces nigrescens</name>
    <dbReference type="NCBI Taxonomy" id="1920"/>
    <lineage>
        <taxon>Bacteria</taxon>
        <taxon>Bacillati</taxon>
        <taxon>Actinomycetota</taxon>
        <taxon>Actinomycetes</taxon>
        <taxon>Kitasatosporales</taxon>
        <taxon>Streptomycetaceae</taxon>
        <taxon>Streptomyces</taxon>
    </lineage>
</organism>